<feature type="signal peptide" evidence="1">
    <location>
        <begin position="1"/>
        <end position="27"/>
    </location>
</feature>
<feature type="chain" id="PRO_5025342930" description="Secreted protein" evidence="1">
    <location>
        <begin position="28"/>
        <end position="94"/>
    </location>
</feature>
<evidence type="ECO:0000313" key="3">
    <source>
        <dbReference type="Proteomes" id="UP000799440"/>
    </source>
</evidence>
<sequence>MPSKHCLLVSQSLFYVMSPALFLYCSCRNTHSPICPCGLFHKRPSAQSISSTMHSCIRMLSATSNRLNRTSSPSDAQGFWVNHGALGPVVELIS</sequence>
<keyword evidence="1" id="KW-0732">Signal</keyword>
<evidence type="ECO:0008006" key="4">
    <source>
        <dbReference type="Google" id="ProtNLM"/>
    </source>
</evidence>
<accession>A0A6A6VGU4</accession>
<dbReference type="AlphaFoldDB" id="A0A6A6VGU4"/>
<gene>
    <name evidence="2" type="ORF">M011DRAFT_318890</name>
</gene>
<evidence type="ECO:0000313" key="2">
    <source>
        <dbReference type="EMBL" id="KAF2748924.1"/>
    </source>
</evidence>
<keyword evidence="3" id="KW-1185">Reference proteome</keyword>
<protein>
    <recommendedName>
        <fullName evidence="4">Secreted protein</fullName>
    </recommendedName>
</protein>
<name>A0A6A6VGU4_9PLEO</name>
<dbReference type="Proteomes" id="UP000799440">
    <property type="component" value="Unassembled WGS sequence"/>
</dbReference>
<reference evidence="2" key="1">
    <citation type="journal article" date="2020" name="Stud. Mycol.">
        <title>101 Dothideomycetes genomes: a test case for predicting lifestyles and emergence of pathogens.</title>
        <authorList>
            <person name="Haridas S."/>
            <person name="Albert R."/>
            <person name="Binder M."/>
            <person name="Bloem J."/>
            <person name="Labutti K."/>
            <person name="Salamov A."/>
            <person name="Andreopoulos B."/>
            <person name="Baker S."/>
            <person name="Barry K."/>
            <person name="Bills G."/>
            <person name="Bluhm B."/>
            <person name="Cannon C."/>
            <person name="Castanera R."/>
            <person name="Culley D."/>
            <person name="Daum C."/>
            <person name="Ezra D."/>
            <person name="Gonzalez J."/>
            <person name="Henrissat B."/>
            <person name="Kuo A."/>
            <person name="Liang C."/>
            <person name="Lipzen A."/>
            <person name="Lutzoni F."/>
            <person name="Magnuson J."/>
            <person name="Mondo S."/>
            <person name="Nolan M."/>
            <person name="Ohm R."/>
            <person name="Pangilinan J."/>
            <person name="Park H.-J."/>
            <person name="Ramirez L."/>
            <person name="Alfaro M."/>
            <person name="Sun H."/>
            <person name="Tritt A."/>
            <person name="Yoshinaga Y."/>
            <person name="Zwiers L.-H."/>
            <person name="Turgeon B."/>
            <person name="Goodwin S."/>
            <person name="Spatafora J."/>
            <person name="Crous P."/>
            <person name="Grigoriev I."/>
        </authorList>
    </citation>
    <scope>NUCLEOTIDE SEQUENCE</scope>
    <source>
        <strain evidence="2">CBS 119925</strain>
    </source>
</reference>
<evidence type="ECO:0000256" key="1">
    <source>
        <dbReference type="SAM" id="SignalP"/>
    </source>
</evidence>
<dbReference type="EMBL" id="MU006567">
    <property type="protein sequence ID" value="KAF2748924.1"/>
    <property type="molecule type" value="Genomic_DNA"/>
</dbReference>
<proteinExistence type="predicted"/>
<organism evidence="2 3">
    <name type="scientific">Sporormia fimetaria CBS 119925</name>
    <dbReference type="NCBI Taxonomy" id="1340428"/>
    <lineage>
        <taxon>Eukaryota</taxon>
        <taxon>Fungi</taxon>
        <taxon>Dikarya</taxon>
        <taxon>Ascomycota</taxon>
        <taxon>Pezizomycotina</taxon>
        <taxon>Dothideomycetes</taxon>
        <taxon>Pleosporomycetidae</taxon>
        <taxon>Pleosporales</taxon>
        <taxon>Sporormiaceae</taxon>
        <taxon>Sporormia</taxon>
    </lineage>
</organism>